<evidence type="ECO:0000256" key="1">
    <source>
        <dbReference type="SAM" id="MobiDB-lite"/>
    </source>
</evidence>
<evidence type="ECO:0000259" key="4">
    <source>
        <dbReference type="PROSITE" id="PS50948"/>
    </source>
</evidence>
<dbReference type="InterPro" id="IPR050111">
    <property type="entry name" value="C-type_lectin/snaclec_domain"/>
</dbReference>
<dbReference type="Gene3D" id="3.10.100.10">
    <property type="entry name" value="Mannose-Binding Protein A, subunit A"/>
    <property type="match status" value="1"/>
</dbReference>
<dbReference type="PROSITE" id="PS51257">
    <property type="entry name" value="PROKAR_LIPOPROTEIN"/>
    <property type="match status" value="1"/>
</dbReference>
<feature type="region of interest" description="Disordered" evidence="1">
    <location>
        <begin position="206"/>
        <end position="237"/>
    </location>
</feature>
<evidence type="ECO:0000259" key="3">
    <source>
        <dbReference type="PROSITE" id="PS50041"/>
    </source>
</evidence>
<dbReference type="EMBL" id="JARK01001355">
    <property type="protein sequence ID" value="EYC21318.1"/>
    <property type="molecule type" value="Genomic_DNA"/>
</dbReference>
<dbReference type="SUPFAM" id="SSF56436">
    <property type="entry name" value="C-type lectin-like"/>
    <property type="match status" value="1"/>
</dbReference>
<protein>
    <recommendedName>
        <fullName evidence="7">C-type lectin domain-containing protein</fullName>
    </recommendedName>
</protein>
<evidence type="ECO:0008006" key="7">
    <source>
        <dbReference type="Google" id="ProtNLM"/>
    </source>
</evidence>
<dbReference type="InterPro" id="IPR016187">
    <property type="entry name" value="CTDL_fold"/>
</dbReference>
<feature type="chain" id="PRO_5001493027" description="C-type lectin domain-containing protein" evidence="2">
    <location>
        <begin position="26"/>
        <end position="324"/>
    </location>
</feature>
<evidence type="ECO:0000313" key="6">
    <source>
        <dbReference type="Proteomes" id="UP000024635"/>
    </source>
</evidence>
<name>A0A016V3K2_9BILA</name>
<feature type="compositionally biased region" description="Basic and acidic residues" evidence="1">
    <location>
        <begin position="124"/>
        <end position="140"/>
    </location>
</feature>
<evidence type="ECO:0000313" key="5">
    <source>
        <dbReference type="EMBL" id="EYC21318.1"/>
    </source>
</evidence>
<feature type="compositionally biased region" description="Polar residues" evidence="1">
    <location>
        <begin position="221"/>
        <end position="233"/>
    </location>
</feature>
<dbReference type="OrthoDB" id="5850716at2759"/>
<sequence length="324" mass="36736">MKTSCTVVMWVVAILACEQFSPTLACSFVKTSGRYNASRKSEQPLKQEEDCFRACYEDAECMYMDYVENGGLCSIFEQGTTEYTAKGQSYELLRYETRDCPRRVTISSPRADSKTTPPNQAEQQRPDGVKPNPDSKPKWDHFKGTRTCYKVFTSSQGIKFDEAEKKCARKKGNLATIHSEKHNSFLADLVREKASGHSAMIGLSLGKGSNATDREKKWNDGKSSNYTNWNTGEPNDHGGEDCVVNRERWRSENSLALHLMSHTWAILNPIYEHLLPLELLRDAKKWSGTAIEMDSDGKWNDVRCSQPQNGYICQTKNEEYCSQS</sequence>
<dbReference type="CDD" id="cd00037">
    <property type="entry name" value="CLECT"/>
    <property type="match status" value="1"/>
</dbReference>
<feature type="compositionally biased region" description="Polar residues" evidence="1">
    <location>
        <begin position="105"/>
        <end position="123"/>
    </location>
</feature>
<organism evidence="5 6">
    <name type="scientific">Ancylostoma ceylanicum</name>
    <dbReference type="NCBI Taxonomy" id="53326"/>
    <lineage>
        <taxon>Eukaryota</taxon>
        <taxon>Metazoa</taxon>
        <taxon>Ecdysozoa</taxon>
        <taxon>Nematoda</taxon>
        <taxon>Chromadorea</taxon>
        <taxon>Rhabditida</taxon>
        <taxon>Rhabditina</taxon>
        <taxon>Rhabditomorpha</taxon>
        <taxon>Strongyloidea</taxon>
        <taxon>Ancylostomatidae</taxon>
        <taxon>Ancylostomatinae</taxon>
        <taxon>Ancylostoma</taxon>
    </lineage>
</organism>
<dbReference type="PROSITE" id="PS50041">
    <property type="entry name" value="C_TYPE_LECTIN_2"/>
    <property type="match status" value="1"/>
</dbReference>
<dbReference type="AlphaFoldDB" id="A0A016V3K2"/>
<feature type="region of interest" description="Disordered" evidence="1">
    <location>
        <begin position="104"/>
        <end position="140"/>
    </location>
</feature>
<feature type="domain" description="Apple" evidence="4">
    <location>
        <begin position="26"/>
        <end position="100"/>
    </location>
</feature>
<dbReference type="PANTHER" id="PTHR22803">
    <property type="entry name" value="MANNOSE, PHOSPHOLIPASE, LECTIN RECEPTOR RELATED"/>
    <property type="match status" value="1"/>
</dbReference>
<dbReference type="InterPro" id="IPR003609">
    <property type="entry name" value="Pan_app"/>
</dbReference>
<gene>
    <name evidence="5" type="primary">Acey_s0019.g3749</name>
    <name evidence="5" type="ORF">Y032_0019g3749</name>
</gene>
<keyword evidence="2" id="KW-0732">Signal</keyword>
<dbReference type="Proteomes" id="UP000024635">
    <property type="component" value="Unassembled WGS sequence"/>
</dbReference>
<dbReference type="STRING" id="53326.A0A016V3K2"/>
<accession>A0A016V3K2</accession>
<feature type="domain" description="C-type lectin" evidence="3">
    <location>
        <begin position="148"/>
        <end position="253"/>
    </location>
</feature>
<dbReference type="Pfam" id="PF00059">
    <property type="entry name" value="Lectin_C"/>
    <property type="match status" value="1"/>
</dbReference>
<comment type="caution">
    <text evidence="5">The sequence shown here is derived from an EMBL/GenBank/DDBJ whole genome shotgun (WGS) entry which is preliminary data.</text>
</comment>
<dbReference type="InterPro" id="IPR016186">
    <property type="entry name" value="C-type_lectin-like/link_sf"/>
</dbReference>
<reference evidence="6" key="1">
    <citation type="journal article" date="2015" name="Nat. Genet.">
        <title>The genome and transcriptome of the zoonotic hookworm Ancylostoma ceylanicum identify infection-specific gene families.</title>
        <authorList>
            <person name="Schwarz E.M."/>
            <person name="Hu Y."/>
            <person name="Antoshechkin I."/>
            <person name="Miller M.M."/>
            <person name="Sternberg P.W."/>
            <person name="Aroian R.V."/>
        </authorList>
    </citation>
    <scope>NUCLEOTIDE SEQUENCE</scope>
    <source>
        <strain evidence="6">HY135</strain>
    </source>
</reference>
<dbReference type="PROSITE" id="PS50948">
    <property type="entry name" value="PAN"/>
    <property type="match status" value="1"/>
</dbReference>
<dbReference type="InterPro" id="IPR001304">
    <property type="entry name" value="C-type_lectin-like"/>
</dbReference>
<proteinExistence type="predicted"/>
<dbReference type="SMART" id="SM00034">
    <property type="entry name" value="CLECT"/>
    <property type="match status" value="1"/>
</dbReference>
<feature type="signal peptide" evidence="2">
    <location>
        <begin position="1"/>
        <end position="25"/>
    </location>
</feature>
<evidence type="ECO:0000256" key="2">
    <source>
        <dbReference type="SAM" id="SignalP"/>
    </source>
</evidence>
<keyword evidence="6" id="KW-1185">Reference proteome</keyword>